<keyword evidence="3 5" id="KW-1133">Transmembrane helix</keyword>
<dbReference type="SUPFAM" id="SSF111369">
    <property type="entry name" value="HlyD-like secretion proteins"/>
    <property type="match status" value="1"/>
</dbReference>
<gene>
    <name evidence="8" type="ORF">HCJ96_13880</name>
</gene>
<dbReference type="RefSeq" id="WP_169211670.1">
    <property type="nucleotide sequence ID" value="NZ_JAATNW010000007.1"/>
</dbReference>
<dbReference type="InterPro" id="IPR058625">
    <property type="entry name" value="MdtA-like_BSH"/>
</dbReference>
<proteinExistence type="inferred from homology"/>
<evidence type="ECO:0000259" key="7">
    <source>
        <dbReference type="Pfam" id="PF25963"/>
    </source>
</evidence>
<sequence length="288" mass="32318">MKLILRIFITLLVVALAIFSGRWVWEHYLYSPWTRDGRVRAEVITIAPDVSGWVTEISIKDNQRVKAGETLFVVDDTRYQAAIEEFKAMVANKKYAWELAEHEYERRKKLNGEDGISEESREAKRISSQLARTDYELAKAQLETARINLARTRIEAPANGTVINLGLRQGNYVEKGEPVISLVQAGSFYVTGYFEETKLPLIEVGQQATIKLMSGGEPLTGSVVSIGDAIANTNTTKDDQLLPQVQQTFNWVRLAQRIPVDIRLDSVAAERKLVAGMTVSVHLEITPQ</sequence>
<evidence type="ECO:0000313" key="9">
    <source>
        <dbReference type="Proteomes" id="UP000709336"/>
    </source>
</evidence>
<dbReference type="Gene3D" id="1.10.287.470">
    <property type="entry name" value="Helix hairpin bin"/>
    <property type="match status" value="1"/>
</dbReference>
<dbReference type="Proteomes" id="UP000709336">
    <property type="component" value="Unassembled WGS sequence"/>
</dbReference>
<feature type="transmembrane region" description="Helical" evidence="5">
    <location>
        <begin position="7"/>
        <end position="25"/>
    </location>
</feature>
<evidence type="ECO:0000256" key="2">
    <source>
        <dbReference type="ARBA" id="ARBA00022692"/>
    </source>
</evidence>
<dbReference type="PANTHER" id="PTHR30367">
    <property type="entry name" value="P-HYDROXYBENZOIC ACID EFFLUX PUMP SUBUNIT AAEA-RELATED"/>
    <property type="match status" value="1"/>
</dbReference>
<dbReference type="Gene3D" id="2.40.30.170">
    <property type="match status" value="1"/>
</dbReference>
<accession>A0ABX1R7L3</accession>
<name>A0ABX1R7L3_9ALTE</name>
<keyword evidence="2 5" id="KW-0812">Transmembrane</keyword>
<dbReference type="Pfam" id="PF25917">
    <property type="entry name" value="BSH_RND"/>
    <property type="match status" value="1"/>
</dbReference>
<dbReference type="PANTHER" id="PTHR30367:SF12">
    <property type="entry name" value="P-HYDROXYBENZOIC ACID EFFLUX PUMP SUBUNIT AAEA"/>
    <property type="match status" value="1"/>
</dbReference>
<feature type="domain" description="Multidrug resistance protein MdtA-like barrel-sandwich hybrid" evidence="6">
    <location>
        <begin position="43"/>
        <end position="179"/>
    </location>
</feature>
<dbReference type="InterPro" id="IPR006143">
    <property type="entry name" value="RND_pump_MFP"/>
</dbReference>
<evidence type="ECO:0000313" key="8">
    <source>
        <dbReference type="EMBL" id="NMH61117.1"/>
    </source>
</evidence>
<dbReference type="InterPro" id="IPR058634">
    <property type="entry name" value="AaeA-lik-b-barrel"/>
</dbReference>
<dbReference type="NCBIfam" id="TIGR01730">
    <property type="entry name" value="RND_mfp"/>
    <property type="match status" value="1"/>
</dbReference>
<reference evidence="8 9" key="1">
    <citation type="submission" date="2020-03" db="EMBL/GenBank/DDBJ databases">
        <title>Alteromonas ponticola sp. nov., isolated from seawater.</title>
        <authorList>
            <person name="Yoon J.-H."/>
            <person name="Kim Y.-O."/>
        </authorList>
    </citation>
    <scope>NUCLEOTIDE SEQUENCE [LARGE SCALE GENOMIC DNA]</scope>
    <source>
        <strain evidence="8 9">MYP5</strain>
    </source>
</reference>
<organism evidence="8 9">
    <name type="scientific">Alteromonas ponticola</name>
    <dbReference type="NCBI Taxonomy" id="2720613"/>
    <lineage>
        <taxon>Bacteria</taxon>
        <taxon>Pseudomonadati</taxon>
        <taxon>Pseudomonadota</taxon>
        <taxon>Gammaproteobacteria</taxon>
        <taxon>Alteromonadales</taxon>
        <taxon>Alteromonadaceae</taxon>
        <taxon>Alteromonas/Salinimonas group</taxon>
        <taxon>Alteromonas</taxon>
    </lineage>
</organism>
<dbReference type="EMBL" id="JAATNW010000007">
    <property type="protein sequence ID" value="NMH61117.1"/>
    <property type="molecule type" value="Genomic_DNA"/>
</dbReference>
<dbReference type="Pfam" id="PF25963">
    <property type="entry name" value="Beta-barrel_AAEA"/>
    <property type="match status" value="1"/>
</dbReference>
<dbReference type="InterPro" id="IPR050393">
    <property type="entry name" value="MFP_Efflux_Pump"/>
</dbReference>
<evidence type="ECO:0000256" key="4">
    <source>
        <dbReference type="ARBA" id="ARBA00023136"/>
    </source>
</evidence>
<protein>
    <submittedName>
        <fullName evidence="8">HlyD family secretion protein</fullName>
    </submittedName>
</protein>
<evidence type="ECO:0000256" key="3">
    <source>
        <dbReference type="ARBA" id="ARBA00022989"/>
    </source>
</evidence>
<evidence type="ECO:0000256" key="1">
    <source>
        <dbReference type="ARBA" id="ARBA00009477"/>
    </source>
</evidence>
<feature type="domain" description="p-hydroxybenzoic acid efflux pump subunit AaeA-like beta-barrel" evidence="7">
    <location>
        <begin position="187"/>
        <end position="283"/>
    </location>
</feature>
<keyword evidence="9" id="KW-1185">Reference proteome</keyword>
<evidence type="ECO:0000256" key="5">
    <source>
        <dbReference type="SAM" id="Phobius"/>
    </source>
</evidence>
<evidence type="ECO:0000259" key="6">
    <source>
        <dbReference type="Pfam" id="PF25917"/>
    </source>
</evidence>
<comment type="similarity">
    <text evidence="1">Belongs to the membrane fusion protein (MFP) (TC 8.A.1) family.</text>
</comment>
<keyword evidence="4 5" id="KW-0472">Membrane</keyword>
<comment type="caution">
    <text evidence="8">The sequence shown here is derived from an EMBL/GenBank/DDBJ whole genome shotgun (WGS) entry which is preliminary data.</text>
</comment>